<dbReference type="AlphaFoldDB" id="A0A1F5FB28"/>
<dbReference type="STRING" id="1817816.A2Y64_04455"/>
<evidence type="ECO:0000313" key="2">
    <source>
        <dbReference type="Proteomes" id="UP000177187"/>
    </source>
</evidence>
<dbReference type="Proteomes" id="UP000177187">
    <property type="component" value="Unassembled WGS sequence"/>
</dbReference>
<dbReference type="PANTHER" id="PTHR33383:SF1">
    <property type="entry name" value="MEMBRANE PROTEIN INSERTION EFFICIENCY FACTOR-RELATED"/>
    <property type="match status" value="1"/>
</dbReference>
<sequence length="135" mass="14459">MLVFLAASCAAQSPYAPPEGGFAETPTPVHLGLADVSVTAGGSASFMRAALVPLFGVWKYWLTGQNASFCRYEPTCSNYAYGAVSAHGPAKGVVLAFGRLLRCNNHIPPARYPVLAYDYRAVLEAYGYPRFEDCG</sequence>
<name>A0A1F5FB28_9BACT</name>
<dbReference type="InterPro" id="IPR002696">
    <property type="entry name" value="Membr_insert_effic_factor_YidD"/>
</dbReference>
<dbReference type="EMBL" id="MFAF01000062">
    <property type="protein sequence ID" value="OGD76818.1"/>
    <property type="molecule type" value="Genomic_DNA"/>
</dbReference>
<proteinExistence type="predicted"/>
<evidence type="ECO:0000313" key="1">
    <source>
        <dbReference type="EMBL" id="OGD76818.1"/>
    </source>
</evidence>
<reference evidence="1 2" key="1">
    <citation type="journal article" date="2016" name="Nat. Commun.">
        <title>Thousands of microbial genomes shed light on interconnected biogeochemical processes in an aquifer system.</title>
        <authorList>
            <person name="Anantharaman K."/>
            <person name="Brown C.T."/>
            <person name="Hug L.A."/>
            <person name="Sharon I."/>
            <person name="Castelle C.J."/>
            <person name="Probst A.J."/>
            <person name="Thomas B.C."/>
            <person name="Singh A."/>
            <person name="Wilkins M.J."/>
            <person name="Karaoz U."/>
            <person name="Brodie E.L."/>
            <person name="Williams K.H."/>
            <person name="Hubbard S.S."/>
            <person name="Banfield J.F."/>
        </authorList>
    </citation>
    <scope>NUCLEOTIDE SEQUENCE [LARGE SCALE GENOMIC DNA]</scope>
</reference>
<protein>
    <recommendedName>
        <fullName evidence="3">Membrane protein insertion efficiency factor YidD</fullName>
    </recommendedName>
</protein>
<gene>
    <name evidence="1" type="ORF">A2Y64_04455</name>
</gene>
<dbReference type="NCBIfam" id="TIGR00278">
    <property type="entry name" value="membrane protein insertion efficiency factor YidD"/>
    <property type="match status" value="1"/>
</dbReference>
<evidence type="ECO:0008006" key="3">
    <source>
        <dbReference type="Google" id="ProtNLM"/>
    </source>
</evidence>
<dbReference type="PANTHER" id="PTHR33383">
    <property type="entry name" value="MEMBRANE PROTEIN INSERTION EFFICIENCY FACTOR-RELATED"/>
    <property type="match status" value="1"/>
</dbReference>
<dbReference type="Pfam" id="PF01809">
    <property type="entry name" value="YidD"/>
    <property type="match status" value="1"/>
</dbReference>
<organism evidence="1 2">
    <name type="scientific">Candidatus Coatesbacteria bacterium RBG_13_66_14</name>
    <dbReference type="NCBI Taxonomy" id="1817816"/>
    <lineage>
        <taxon>Bacteria</taxon>
        <taxon>Candidatus Coatesiibacteriota</taxon>
    </lineage>
</organism>
<feature type="non-terminal residue" evidence="1">
    <location>
        <position position="135"/>
    </location>
</feature>
<accession>A0A1F5FB28</accession>
<dbReference type="SMART" id="SM01234">
    <property type="entry name" value="Haemolytic"/>
    <property type="match status" value="1"/>
</dbReference>
<comment type="caution">
    <text evidence="1">The sequence shown here is derived from an EMBL/GenBank/DDBJ whole genome shotgun (WGS) entry which is preliminary data.</text>
</comment>